<dbReference type="AlphaFoldDB" id="A0A2U1KY85"/>
<feature type="domain" description="Peptidase A3A" evidence="4">
    <location>
        <begin position="69"/>
        <end position="114"/>
    </location>
</feature>
<dbReference type="InterPro" id="IPR051320">
    <property type="entry name" value="Viral_Replic_Matur_Polypro"/>
</dbReference>
<sequence length="342" mass="39622">MTAVSPESQLASSETAIVGDAGTNHIKLESKVTRDSYKGPPAGTNHIMLESKVTRDSYKGPPVICEVQEQRKQNLLEEVSSEDPLDKFKNLNKELVEIKLKDESKEVNVPNNIPYNIRDVEEFQEETEKLLKMGIIHESKSPHSAPAFYVENHNELKRKKRRMLRLHENTKGLTAFSCPPQKHYEWNVMPFSCPPQRFMDKNFNGMDKYCLVYIDDIIVFSETKEEHMIHVKKVLERVKEVGIILSALKSKILKTEIEYLGLEIGKHGVIKLAPHTQEKIMLFPDKLEDRKQIQRFLGCINYIADQGFSKKFRKILRNIEVFYKRKFQKKLLGHGGKKIQMQ</sequence>
<comment type="caution">
    <text evidence="5">The sequence shown here is derived from an EMBL/GenBank/DDBJ whole genome shotgun (WGS) entry which is preliminary data.</text>
</comment>
<dbReference type="CDD" id="cd01647">
    <property type="entry name" value="RT_LTR"/>
    <property type="match status" value="1"/>
</dbReference>
<evidence type="ECO:0000313" key="5">
    <source>
        <dbReference type="EMBL" id="PWA41723.1"/>
    </source>
</evidence>
<keyword evidence="5" id="KW-0695">RNA-directed DNA polymerase</keyword>
<dbReference type="InterPro" id="IPR043502">
    <property type="entry name" value="DNA/RNA_pol_sf"/>
</dbReference>
<protein>
    <recommendedName>
        <fullName evidence="1">RNA-directed DNA polymerase</fullName>
        <ecNumber evidence="1">2.7.7.49</ecNumber>
    </recommendedName>
</protein>
<dbReference type="GO" id="GO:0006508">
    <property type="term" value="P:proteolysis"/>
    <property type="evidence" value="ECO:0007669"/>
    <property type="project" value="InterPro"/>
</dbReference>
<dbReference type="Pfam" id="PF02160">
    <property type="entry name" value="Peptidase_A3"/>
    <property type="match status" value="1"/>
</dbReference>
<proteinExistence type="predicted"/>
<dbReference type="InterPro" id="IPR000477">
    <property type="entry name" value="RT_dom"/>
</dbReference>
<feature type="region of interest" description="Disordered" evidence="2">
    <location>
        <begin position="1"/>
        <end position="25"/>
    </location>
</feature>
<dbReference type="FunFam" id="3.30.70.270:FF:000003">
    <property type="entry name" value="Transposon Ty3-G Gag-Pol polyprotein"/>
    <property type="match status" value="1"/>
</dbReference>
<evidence type="ECO:0000259" key="4">
    <source>
        <dbReference type="Pfam" id="PF02160"/>
    </source>
</evidence>
<evidence type="ECO:0000256" key="2">
    <source>
        <dbReference type="SAM" id="MobiDB-lite"/>
    </source>
</evidence>
<feature type="domain" description="Reverse transcriptase" evidence="3">
    <location>
        <begin position="165"/>
        <end position="264"/>
    </location>
</feature>
<dbReference type="GO" id="GO:0003964">
    <property type="term" value="F:RNA-directed DNA polymerase activity"/>
    <property type="evidence" value="ECO:0007669"/>
    <property type="project" value="UniProtKB-KW"/>
</dbReference>
<keyword evidence="5" id="KW-0808">Transferase</keyword>
<dbReference type="Gene3D" id="3.30.70.270">
    <property type="match status" value="1"/>
</dbReference>
<organism evidence="5 6">
    <name type="scientific">Artemisia annua</name>
    <name type="common">Sweet wormwood</name>
    <dbReference type="NCBI Taxonomy" id="35608"/>
    <lineage>
        <taxon>Eukaryota</taxon>
        <taxon>Viridiplantae</taxon>
        <taxon>Streptophyta</taxon>
        <taxon>Embryophyta</taxon>
        <taxon>Tracheophyta</taxon>
        <taxon>Spermatophyta</taxon>
        <taxon>Magnoliopsida</taxon>
        <taxon>eudicotyledons</taxon>
        <taxon>Gunneridae</taxon>
        <taxon>Pentapetalae</taxon>
        <taxon>asterids</taxon>
        <taxon>campanulids</taxon>
        <taxon>Asterales</taxon>
        <taxon>Asteraceae</taxon>
        <taxon>Asteroideae</taxon>
        <taxon>Anthemideae</taxon>
        <taxon>Artemisiinae</taxon>
        <taxon>Artemisia</taxon>
    </lineage>
</organism>
<reference evidence="5 6" key="1">
    <citation type="journal article" date="2018" name="Mol. Plant">
        <title>The genome of Artemisia annua provides insight into the evolution of Asteraceae family and artemisinin biosynthesis.</title>
        <authorList>
            <person name="Shen Q."/>
            <person name="Zhang L."/>
            <person name="Liao Z."/>
            <person name="Wang S."/>
            <person name="Yan T."/>
            <person name="Shi P."/>
            <person name="Liu M."/>
            <person name="Fu X."/>
            <person name="Pan Q."/>
            <person name="Wang Y."/>
            <person name="Lv Z."/>
            <person name="Lu X."/>
            <person name="Zhang F."/>
            <person name="Jiang W."/>
            <person name="Ma Y."/>
            <person name="Chen M."/>
            <person name="Hao X."/>
            <person name="Li L."/>
            <person name="Tang Y."/>
            <person name="Lv G."/>
            <person name="Zhou Y."/>
            <person name="Sun X."/>
            <person name="Brodelius P.E."/>
            <person name="Rose J.K.C."/>
            <person name="Tang K."/>
        </authorList>
    </citation>
    <scope>NUCLEOTIDE SEQUENCE [LARGE SCALE GENOMIC DNA]</scope>
    <source>
        <strain evidence="6">cv. Huhao1</strain>
        <tissue evidence="5">Leaf</tissue>
    </source>
</reference>
<dbReference type="InterPro" id="IPR043128">
    <property type="entry name" value="Rev_trsase/Diguanyl_cyclase"/>
</dbReference>
<dbReference type="SUPFAM" id="SSF56672">
    <property type="entry name" value="DNA/RNA polymerases"/>
    <property type="match status" value="1"/>
</dbReference>
<gene>
    <name evidence="5" type="ORF">CTI12_AA551350</name>
</gene>
<dbReference type="Gene3D" id="3.10.10.10">
    <property type="entry name" value="HIV Type 1 Reverse Transcriptase, subunit A, domain 1"/>
    <property type="match status" value="2"/>
</dbReference>
<evidence type="ECO:0000259" key="3">
    <source>
        <dbReference type="Pfam" id="PF00078"/>
    </source>
</evidence>
<dbReference type="Pfam" id="PF00078">
    <property type="entry name" value="RVT_1"/>
    <property type="match status" value="1"/>
</dbReference>
<dbReference type="InterPro" id="IPR000588">
    <property type="entry name" value="Pept_A3A"/>
</dbReference>
<evidence type="ECO:0000313" key="6">
    <source>
        <dbReference type="Proteomes" id="UP000245207"/>
    </source>
</evidence>
<dbReference type="STRING" id="35608.A0A2U1KY85"/>
<dbReference type="PANTHER" id="PTHR33064">
    <property type="entry name" value="POL PROTEIN"/>
    <property type="match status" value="1"/>
</dbReference>
<keyword evidence="5" id="KW-0548">Nucleotidyltransferase</keyword>
<dbReference type="EMBL" id="PKPP01012878">
    <property type="protein sequence ID" value="PWA41723.1"/>
    <property type="molecule type" value="Genomic_DNA"/>
</dbReference>
<accession>A0A2U1KY85</accession>
<feature type="compositionally biased region" description="Polar residues" evidence="2">
    <location>
        <begin position="1"/>
        <end position="15"/>
    </location>
</feature>
<dbReference type="Proteomes" id="UP000245207">
    <property type="component" value="Unassembled WGS sequence"/>
</dbReference>
<evidence type="ECO:0000256" key="1">
    <source>
        <dbReference type="ARBA" id="ARBA00012493"/>
    </source>
</evidence>
<dbReference type="GO" id="GO:0004190">
    <property type="term" value="F:aspartic-type endopeptidase activity"/>
    <property type="evidence" value="ECO:0007669"/>
    <property type="project" value="InterPro"/>
</dbReference>
<keyword evidence="6" id="KW-1185">Reference proteome</keyword>
<dbReference type="OrthoDB" id="1914518at2759"/>
<dbReference type="EC" id="2.7.7.49" evidence="1"/>
<dbReference type="PANTHER" id="PTHR33064:SF37">
    <property type="entry name" value="RIBONUCLEASE H"/>
    <property type="match status" value="1"/>
</dbReference>
<name>A0A2U1KY85_ARTAN</name>